<dbReference type="InParanoid" id="I7MCY0"/>
<name>I7MCY0_TETTS</name>
<organism evidence="6 7">
    <name type="scientific">Tetrahymena thermophila (strain SB210)</name>
    <dbReference type="NCBI Taxonomy" id="312017"/>
    <lineage>
        <taxon>Eukaryota</taxon>
        <taxon>Sar</taxon>
        <taxon>Alveolata</taxon>
        <taxon>Ciliophora</taxon>
        <taxon>Intramacronucleata</taxon>
        <taxon>Oligohymenophorea</taxon>
        <taxon>Hymenostomatida</taxon>
        <taxon>Tetrahymenina</taxon>
        <taxon>Tetrahymenidae</taxon>
        <taxon>Tetrahymena</taxon>
    </lineage>
</organism>
<dbReference type="GeneID" id="7831089"/>
<dbReference type="Pfam" id="PF00498">
    <property type="entry name" value="FHA"/>
    <property type="match status" value="1"/>
</dbReference>
<keyword evidence="1" id="KW-0479">Metal-binding</keyword>
<evidence type="ECO:0000256" key="3">
    <source>
        <dbReference type="ARBA" id="ARBA00022833"/>
    </source>
</evidence>
<evidence type="ECO:0000313" key="6">
    <source>
        <dbReference type="EMBL" id="EAR85128.1"/>
    </source>
</evidence>
<dbReference type="PROSITE" id="PS51292">
    <property type="entry name" value="ZF_RING_CH"/>
    <property type="match status" value="1"/>
</dbReference>
<dbReference type="InterPro" id="IPR000253">
    <property type="entry name" value="FHA_dom"/>
</dbReference>
<feature type="domain" description="RING-CH-type" evidence="5">
    <location>
        <begin position="368"/>
        <end position="445"/>
    </location>
</feature>
<dbReference type="PANTHER" id="PTHR46210:SF1">
    <property type="entry name" value="FHA DOMAIN-CONTAINING PROTEIN"/>
    <property type="match status" value="1"/>
</dbReference>
<dbReference type="OrthoDB" id="264354at2759"/>
<evidence type="ECO:0000256" key="2">
    <source>
        <dbReference type="ARBA" id="ARBA00022771"/>
    </source>
</evidence>
<sequence length="610" mass="70114">MGNCQNICQLGLTTESPEQGQDLEKYFLGQRQQSRIQNAKDGINLEQIKQKNQQEYNQSLSIGTNASKAYNSQRDDIITTNKESNDAINNLNNKLNPAQKFVKIKTTIWNKDSHSLFDYENNDNKQSIFKIKSSGTLTLSKDQIVYRKKNKKYIGQINGENIQANQNANNGKNNSEVDLFKVHYECGRFFLQQTFDSEMRPSQQSSWIVIKSVQNQRKKGFRLIENDFIKLGRLKFKVREICESGKKVQTQIKKIIEEQTEFVSEQEGITEMLTIRSAKNLEEFQLKPNSNILNSLNNPTNKNTTTNPQQQAFVQQLSNFKQKYEEQGTNCSQLQCFTKEGTYPNIPSKGDLGKDITNNTNMSNNNNIEGGFVPMCKICLSEQADSDNPFVNPCKCTGSMKFVHIKCIQYWVRSKIQSSYQNQNCIVLLSKFFECELCKTKYHFKFNSEGQIYDIVDYSKPEDGSPYLILEAYTGSKLQSFGVYILKLSGKNHFTIGRAHDADIRVSDISVSRQHAQLTYDSETHQLYIKDRESKFGSLVMMRDDLEITQDLDRIQIQNGRTLLEIIYDRNQRGIFSSCLGGSNENEGIEVISEEEDDEDRSFDTQYQDI</sequence>
<proteinExistence type="predicted"/>
<dbReference type="RefSeq" id="XP_001032791.1">
    <property type="nucleotide sequence ID" value="XM_001032791.1"/>
</dbReference>
<evidence type="ECO:0000259" key="4">
    <source>
        <dbReference type="PROSITE" id="PS50006"/>
    </source>
</evidence>
<keyword evidence="2" id="KW-0863">Zinc-finger</keyword>
<dbReference type="PANTHER" id="PTHR46210">
    <property type="entry name" value="FHA DOMAIN-CONTAINING PROTEIN"/>
    <property type="match status" value="1"/>
</dbReference>
<dbReference type="OMA" id="WTENESI"/>
<dbReference type="SMART" id="SM00240">
    <property type="entry name" value="FHA"/>
    <property type="match status" value="1"/>
</dbReference>
<dbReference type="SUPFAM" id="SSF57850">
    <property type="entry name" value="RING/U-box"/>
    <property type="match status" value="1"/>
</dbReference>
<reference evidence="7" key="1">
    <citation type="journal article" date="2006" name="PLoS Biol.">
        <title>Macronuclear genome sequence of the ciliate Tetrahymena thermophila, a model eukaryote.</title>
        <authorList>
            <person name="Eisen J.A."/>
            <person name="Coyne R.S."/>
            <person name="Wu M."/>
            <person name="Wu D."/>
            <person name="Thiagarajan M."/>
            <person name="Wortman J.R."/>
            <person name="Badger J.H."/>
            <person name="Ren Q."/>
            <person name="Amedeo P."/>
            <person name="Jones K.M."/>
            <person name="Tallon L.J."/>
            <person name="Delcher A.L."/>
            <person name="Salzberg S.L."/>
            <person name="Silva J.C."/>
            <person name="Haas B.J."/>
            <person name="Majoros W.H."/>
            <person name="Farzad M."/>
            <person name="Carlton J.M."/>
            <person name="Smith R.K. Jr."/>
            <person name="Garg J."/>
            <person name="Pearlman R.E."/>
            <person name="Karrer K.M."/>
            <person name="Sun L."/>
            <person name="Manning G."/>
            <person name="Elde N.C."/>
            <person name="Turkewitz A.P."/>
            <person name="Asai D.J."/>
            <person name="Wilkes D.E."/>
            <person name="Wang Y."/>
            <person name="Cai H."/>
            <person name="Collins K."/>
            <person name="Stewart B.A."/>
            <person name="Lee S.R."/>
            <person name="Wilamowska K."/>
            <person name="Weinberg Z."/>
            <person name="Ruzzo W.L."/>
            <person name="Wloga D."/>
            <person name="Gaertig J."/>
            <person name="Frankel J."/>
            <person name="Tsao C.-C."/>
            <person name="Gorovsky M.A."/>
            <person name="Keeling P.J."/>
            <person name="Waller R.F."/>
            <person name="Patron N.J."/>
            <person name="Cherry J.M."/>
            <person name="Stover N.A."/>
            <person name="Krieger C.J."/>
            <person name="del Toro C."/>
            <person name="Ryder H.F."/>
            <person name="Williamson S.C."/>
            <person name="Barbeau R.A."/>
            <person name="Hamilton E.P."/>
            <person name="Orias E."/>
        </authorList>
    </citation>
    <scope>NUCLEOTIDE SEQUENCE [LARGE SCALE GENOMIC DNA]</scope>
    <source>
        <strain evidence="7">SB210</strain>
    </source>
</reference>
<dbReference type="Gene3D" id="3.30.40.10">
    <property type="entry name" value="Zinc/RING finger domain, C3HC4 (zinc finger)"/>
    <property type="match status" value="1"/>
</dbReference>
<dbReference type="Proteomes" id="UP000009168">
    <property type="component" value="Unassembled WGS sequence"/>
</dbReference>
<dbReference type="PROSITE" id="PS50006">
    <property type="entry name" value="FHA_DOMAIN"/>
    <property type="match status" value="1"/>
</dbReference>
<accession>I7MCY0</accession>
<dbReference type="InterPro" id="IPR011016">
    <property type="entry name" value="Znf_RING-CH"/>
</dbReference>
<dbReference type="InterPro" id="IPR008984">
    <property type="entry name" value="SMAD_FHA_dom_sf"/>
</dbReference>
<evidence type="ECO:0000256" key="1">
    <source>
        <dbReference type="ARBA" id="ARBA00022723"/>
    </source>
</evidence>
<feature type="domain" description="FHA" evidence="4">
    <location>
        <begin position="494"/>
        <end position="540"/>
    </location>
</feature>
<gene>
    <name evidence="6" type="ORF">TTHERM_00485780</name>
</gene>
<dbReference type="AlphaFoldDB" id="I7MCY0"/>
<dbReference type="SMART" id="SM00744">
    <property type="entry name" value="RINGv"/>
    <property type="match status" value="1"/>
</dbReference>
<dbReference type="Pfam" id="PF12906">
    <property type="entry name" value="RINGv"/>
    <property type="match status" value="1"/>
</dbReference>
<keyword evidence="7" id="KW-1185">Reference proteome</keyword>
<dbReference type="STRING" id="312017.I7MCY0"/>
<keyword evidence="3" id="KW-0862">Zinc</keyword>
<dbReference type="KEGG" id="tet:TTHERM_00485780"/>
<dbReference type="EMBL" id="GG662587">
    <property type="protein sequence ID" value="EAR85128.1"/>
    <property type="molecule type" value="Genomic_DNA"/>
</dbReference>
<evidence type="ECO:0000259" key="5">
    <source>
        <dbReference type="PROSITE" id="PS51292"/>
    </source>
</evidence>
<dbReference type="CDD" id="cd00060">
    <property type="entry name" value="FHA"/>
    <property type="match status" value="1"/>
</dbReference>
<protein>
    <submittedName>
        <fullName evidence="6">FHA domain protein</fullName>
    </submittedName>
</protein>
<dbReference type="Gene3D" id="2.60.200.20">
    <property type="match status" value="1"/>
</dbReference>
<dbReference type="InterPro" id="IPR013083">
    <property type="entry name" value="Znf_RING/FYVE/PHD"/>
</dbReference>
<dbReference type="HOGENOM" id="CLU_034613_1_0_1"/>
<dbReference type="GO" id="GO:0008270">
    <property type="term" value="F:zinc ion binding"/>
    <property type="evidence" value="ECO:0007669"/>
    <property type="project" value="UniProtKB-KW"/>
</dbReference>
<dbReference type="eggNOG" id="KOG1609">
    <property type="taxonomic scope" value="Eukaryota"/>
</dbReference>
<dbReference type="SUPFAM" id="SSF49879">
    <property type="entry name" value="SMAD/FHA domain"/>
    <property type="match status" value="1"/>
</dbReference>
<evidence type="ECO:0000313" key="7">
    <source>
        <dbReference type="Proteomes" id="UP000009168"/>
    </source>
</evidence>